<proteinExistence type="predicted"/>
<reference evidence="3" key="1">
    <citation type="journal article" date="2017" name="Genome Biol.">
        <title>Comparative genomics reveals high biological diversity and specific adaptations in the industrially and medically important fungal genus Aspergillus.</title>
        <authorList>
            <person name="de Vries R.P."/>
            <person name="Riley R."/>
            <person name="Wiebenga A."/>
            <person name="Aguilar-Osorio G."/>
            <person name="Amillis S."/>
            <person name="Uchima C.A."/>
            <person name="Anderluh G."/>
            <person name="Asadollahi M."/>
            <person name="Askin M."/>
            <person name="Barry K."/>
            <person name="Battaglia E."/>
            <person name="Bayram O."/>
            <person name="Benocci T."/>
            <person name="Braus-Stromeyer S.A."/>
            <person name="Caldana C."/>
            <person name="Canovas D."/>
            <person name="Cerqueira G.C."/>
            <person name="Chen F."/>
            <person name="Chen W."/>
            <person name="Choi C."/>
            <person name="Clum A."/>
            <person name="Dos Santos R.A."/>
            <person name="Damasio A.R."/>
            <person name="Diallinas G."/>
            <person name="Emri T."/>
            <person name="Fekete E."/>
            <person name="Flipphi M."/>
            <person name="Freyberg S."/>
            <person name="Gallo A."/>
            <person name="Gournas C."/>
            <person name="Habgood R."/>
            <person name="Hainaut M."/>
            <person name="Harispe M.L."/>
            <person name="Henrissat B."/>
            <person name="Hilden K.S."/>
            <person name="Hope R."/>
            <person name="Hossain A."/>
            <person name="Karabika E."/>
            <person name="Karaffa L."/>
            <person name="Karanyi Z."/>
            <person name="Krasevec N."/>
            <person name="Kuo A."/>
            <person name="Kusch H."/>
            <person name="LaButti K."/>
            <person name="Lagendijk E.L."/>
            <person name="Lapidus A."/>
            <person name="Levasseur A."/>
            <person name="Lindquist E."/>
            <person name="Lipzen A."/>
            <person name="Logrieco A.F."/>
            <person name="MacCabe A."/>
            <person name="Maekelae M.R."/>
            <person name="Malavazi I."/>
            <person name="Melin P."/>
            <person name="Meyer V."/>
            <person name="Mielnichuk N."/>
            <person name="Miskei M."/>
            <person name="Molnar A.P."/>
            <person name="Mule G."/>
            <person name="Ngan C.Y."/>
            <person name="Orejas M."/>
            <person name="Orosz E."/>
            <person name="Ouedraogo J.P."/>
            <person name="Overkamp K.M."/>
            <person name="Park H.-S."/>
            <person name="Perrone G."/>
            <person name="Piumi F."/>
            <person name="Punt P.J."/>
            <person name="Ram A.F."/>
            <person name="Ramon A."/>
            <person name="Rauscher S."/>
            <person name="Record E."/>
            <person name="Riano-Pachon D.M."/>
            <person name="Robert V."/>
            <person name="Roehrig J."/>
            <person name="Ruller R."/>
            <person name="Salamov A."/>
            <person name="Salih N.S."/>
            <person name="Samson R.A."/>
            <person name="Sandor E."/>
            <person name="Sanguinetti M."/>
            <person name="Schuetze T."/>
            <person name="Sepcic K."/>
            <person name="Shelest E."/>
            <person name="Sherlock G."/>
            <person name="Sophianopoulou V."/>
            <person name="Squina F.M."/>
            <person name="Sun H."/>
            <person name="Susca A."/>
            <person name="Todd R.B."/>
            <person name="Tsang A."/>
            <person name="Unkles S.E."/>
            <person name="van de Wiele N."/>
            <person name="van Rossen-Uffink D."/>
            <person name="Oliveira J.V."/>
            <person name="Vesth T.C."/>
            <person name="Visser J."/>
            <person name="Yu J.-H."/>
            <person name="Zhou M."/>
            <person name="Andersen M.R."/>
            <person name="Archer D.B."/>
            <person name="Baker S.E."/>
            <person name="Benoit I."/>
            <person name="Brakhage A.A."/>
            <person name="Braus G.H."/>
            <person name="Fischer R."/>
            <person name="Frisvad J.C."/>
            <person name="Goldman G.H."/>
            <person name="Houbraken J."/>
            <person name="Oakley B."/>
            <person name="Pocsi I."/>
            <person name="Scazzocchio C."/>
            <person name="Seiboth B."/>
            <person name="vanKuyk P.A."/>
            <person name="Wortman J."/>
            <person name="Dyer P.S."/>
            <person name="Grigoriev I.V."/>
        </authorList>
    </citation>
    <scope>NUCLEOTIDE SEQUENCE [LARGE SCALE GENOMIC DNA]</scope>
    <source>
        <strain evidence="3">CBS 516.65</strain>
    </source>
</reference>
<sequence>MLTNLLLILATLLQPNPFSLDYPVTTDSDYSSHRSFAGSSGFSMEEDDHNRRVNTLGHPLAQPVSIPVSNGLRYSAQATASMQDVSFANSPSMLMSPGDTCSGMWSRFCFDRRLC</sequence>
<dbReference type="VEuPathDB" id="FungiDB:ASPGLDRAFT_132386"/>
<dbReference type="Proteomes" id="UP000184300">
    <property type="component" value="Unassembled WGS sequence"/>
</dbReference>
<dbReference type="OrthoDB" id="4367165at2759"/>
<gene>
    <name evidence="2" type="ORF">ASPGLDRAFT_132386</name>
</gene>
<dbReference type="EMBL" id="KV878905">
    <property type="protein sequence ID" value="OJJ81630.1"/>
    <property type="molecule type" value="Genomic_DNA"/>
</dbReference>
<organism evidence="2 3">
    <name type="scientific">Aspergillus glaucus CBS 516.65</name>
    <dbReference type="NCBI Taxonomy" id="1160497"/>
    <lineage>
        <taxon>Eukaryota</taxon>
        <taxon>Fungi</taxon>
        <taxon>Dikarya</taxon>
        <taxon>Ascomycota</taxon>
        <taxon>Pezizomycotina</taxon>
        <taxon>Eurotiomycetes</taxon>
        <taxon>Eurotiomycetidae</taxon>
        <taxon>Eurotiales</taxon>
        <taxon>Aspergillaceae</taxon>
        <taxon>Aspergillus</taxon>
        <taxon>Aspergillus subgen. Aspergillus</taxon>
    </lineage>
</organism>
<evidence type="ECO:0000313" key="2">
    <source>
        <dbReference type="EMBL" id="OJJ81630.1"/>
    </source>
</evidence>
<accession>A0A1L9VCJ3</accession>
<evidence type="ECO:0000313" key="3">
    <source>
        <dbReference type="Proteomes" id="UP000184300"/>
    </source>
</evidence>
<protein>
    <submittedName>
        <fullName evidence="2">Uncharacterized protein</fullName>
    </submittedName>
</protein>
<keyword evidence="1" id="KW-0732">Signal</keyword>
<name>A0A1L9VCJ3_ASPGL</name>
<dbReference type="GeneID" id="34457377"/>
<evidence type="ECO:0000256" key="1">
    <source>
        <dbReference type="SAM" id="SignalP"/>
    </source>
</evidence>
<feature type="signal peptide" evidence="1">
    <location>
        <begin position="1"/>
        <end position="21"/>
    </location>
</feature>
<keyword evidence="3" id="KW-1185">Reference proteome</keyword>
<feature type="chain" id="PRO_5012905722" evidence="1">
    <location>
        <begin position="22"/>
        <end position="115"/>
    </location>
</feature>
<dbReference type="RefSeq" id="XP_022398328.1">
    <property type="nucleotide sequence ID" value="XM_022541116.1"/>
</dbReference>
<dbReference type="AlphaFoldDB" id="A0A1L9VCJ3"/>